<dbReference type="PANTHER" id="PTHR35037">
    <property type="entry name" value="C-TERMINAL REGION OF AIDA-LIKE PROTEIN"/>
    <property type="match status" value="1"/>
</dbReference>
<protein>
    <submittedName>
        <fullName evidence="11">Autotransporter outer membrane beta-barrel domain-containing protein</fullName>
    </submittedName>
</protein>
<dbReference type="Pfam" id="PF03797">
    <property type="entry name" value="Autotransporter"/>
    <property type="match status" value="1"/>
</dbReference>
<evidence type="ECO:0000256" key="9">
    <source>
        <dbReference type="SAM" id="SignalP"/>
    </source>
</evidence>
<evidence type="ECO:0000256" key="3">
    <source>
        <dbReference type="ARBA" id="ARBA00004613"/>
    </source>
</evidence>
<feature type="domain" description="Autotransporter" evidence="10">
    <location>
        <begin position="1004"/>
        <end position="1288"/>
    </location>
</feature>
<sequence length="1288" mass="128383">MNKHQIISRRPSTFTLLAALILPSATVPVLAQTVPDNTNLNSLTPVNGSIWDLQGNAFLSNGAAVSFAKALPTGPPGLTINGVAGGSIVTMNDGAGHFGFFSGGASTLNLSNVTFVGGNEVTGGAISLTGALTVNGDLSVSNNAATNGNGGAVAVTAGGITVNGGLVANNNTSGSVAPNTTVKGGGAIYAGSGDIVVSGNATLNANITTATNSITGAGAGPGGAIRAANGNVRLATAGGSVTLTNNLSSSNGGAIFAAGAGAGNVSLGAAGSTLVITGNSAGFTPGGAQVPGTSSGGAISNTVGTTTLTGNSILFANNKATSNGGAIASLGVNATGNVTATNNTLTGGNGGFINAGTGGVTVNGTLTANNNLGATSGGAIFTTGAVLVTGNVSLDNNVAASVFNGQGNGGAIAATTAASNVSLATTSGNVSITNNRGSWSGGGIISNGSVVLGNSSSVVTITGNRAGFNPDGSLFVGSVAFGGGVRVFGTTTLNGTAITLSDNTASANGGGIYSNNAVTINGNLTADGNTSLANGTGGAINAQAGGVTVNGNLSANRNVAGIGGGINAVAGDVTVNGAVTMDSNVAGSGAGGAINAAGGNVNLAPAGGTVSFTNNTAASNGGAISATGTVTLDAGSATVFSGNSAGGKGGAIWGGSDVTLNATGGDISFSGNSHVDPQANAIYLNNSGGASTTTFNAGAGRTITFFDPVQSNAANGLVTVLKTGDGLLSFDASRYSAEVDRWSQVYGDTQVQAGTFEVANQAIYGARATDVSGTAPSSFVLGSGTTLAGGVAGTVRADQFTLGSNSTLDIAGRQPVTRATFTIDSASATFNPGSRILFNTRLNDAVVQDTDVLVLNHAATSGTASLQVTNVGGLGAVTVGNGIKVVDAINGASTSAGTFTLAGPAYAGPFEYTLHRSSVDGSNDQAWYLRSTIDPVPPDPSPPAPSPPDPVPAPVPNFRPQTSLYTAVPALALVYTRTLVDTLHERVGEERLNQGEPRPANDEQTYGPSLGWGRMIYRSGEQDGSKSILGNTPGYNYDLSAFQVGVDLYRDTRPDGSHEQAGVSLAVGNIDGGVKHYTGNNAGDDTLRAYSLGAYWTHFGQAGWYLDGVLQLHHFDIEAKPTNINKLKTDGWGYTASVEAGYPFEMRKDLFVEPQAQLIYSSVDLDDSHDLAADVRFEDVDSLIGRLGVRIAKDWETTGSDNTVRRTNAWVRPSVWHEFKGQPKTEFSSQNGFVPFEADISGTWGEVNVGIDYQANARTTFTVSTGYRQAFDGDSHGYDGMLGVKVAF</sequence>
<proteinExistence type="predicted"/>
<dbReference type="GO" id="GO:0009279">
    <property type="term" value="C:cell outer membrane"/>
    <property type="evidence" value="ECO:0007669"/>
    <property type="project" value="UniProtKB-SubCell"/>
</dbReference>
<dbReference type="InterPro" id="IPR005546">
    <property type="entry name" value="Autotransporte_beta"/>
</dbReference>
<evidence type="ECO:0000259" key="10">
    <source>
        <dbReference type="PROSITE" id="PS51208"/>
    </source>
</evidence>
<dbReference type="Pfam" id="PF18883">
    <property type="entry name" value="AC_1"/>
    <property type="match status" value="1"/>
</dbReference>
<keyword evidence="4" id="KW-0964">Secreted</keyword>
<evidence type="ECO:0000256" key="8">
    <source>
        <dbReference type="SAM" id="MobiDB-lite"/>
    </source>
</evidence>
<dbReference type="NCBIfam" id="TIGR01376">
    <property type="entry name" value="POMP_repeat"/>
    <property type="match status" value="3"/>
</dbReference>
<accession>A0A2Z4RSQ3</accession>
<feature type="signal peptide" evidence="9">
    <location>
        <begin position="1"/>
        <end position="31"/>
    </location>
</feature>
<evidence type="ECO:0000256" key="4">
    <source>
        <dbReference type="ARBA" id="ARBA00022525"/>
    </source>
</evidence>
<feature type="region of interest" description="Disordered" evidence="8">
    <location>
        <begin position="930"/>
        <end position="955"/>
    </location>
</feature>
<dbReference type="EMBL" id="CP029693">
    <property type="protein sequence ID" value="AWY44130.1"/>
    <property type="molecule type" value="Genomic_DNA"/>
</dbReference>
<evidence type="ECO:0000256" key="6">
    <source>
        <dbReference type="ARBA" id="ARBA00023136"/>
    </source>
</evidence>
<evidence type="ECO:0000256" key="7">
    <source>
        <dbReference type="ARBA" id="ARBA00023237"/>
    </source>
</evidence>
<dbReference type="Gene3D" id="2.40.128.130">
    <property type="entry name" value="Autotransporter beta-domain"/>
    <property type="match status" value="1"/>
</dbReference>
<dbReference type="OrthoDB" id="6053567at2"/>
<dbReference type="GO" id="GO:0005576">
    <property type="term" value="C:extracellular region"/>
    <property type="evidence" value="ECO:0007669"/>
    <property type="project" value="UniProtKB-SubCell"/>
</dbReference>
<evidence type="ECO:0000313" key="11">
    <source>
        <dbReference type="EMBL" id="AWY44130.1"/>
    </source>
</evidence>
<dbReference type="PROSITE" id="PS51208">
    <property type="entry name" value="AUTOTRANSPORTER"/>
    <property type="match status" value="1"/>
</dbReference>
<dbReference type="PANTHER" id="PTHR35037:SF3">
    <property type="entry name" value="C-TERMINAL REGION OF AIDA-LIKE PROTEIN"/>
    <property type="match status" value="1"/>
</dbReference>
<evidence type="ECO:0000256" key="2">
    <source>
        <dbReference type="ARBA" id="ARBA00004442"/>
    </source>
</evidence>
<dbReference type="InterPro" id="IPR006315">
    <property type="entry name" value="OM_autotransptr_brl_dom"/>
</dbReference>
<name>A0A2Z4RSQ3_PSEPU</name>
<dbReference type="SUPFAM" id="SSF103515">
    <property type="entry name" value="Autotransporter"/>
    <property type="match status" value="1"/>
</dbReference>
<dbReference type="InterPro" id="IPR003368">
    <property type="entry name" value="POMP_repeat"/>
</dbReference>
<keyword evidence="5 9" id="KW-0732">Signal</keyword>
<keyword evidence="6" id="KW-0472">Membrane</keyword>
<organism evidence="11 12">
    <name type="scientific">Pseudomonas putida</name>
    <name type="common">Arthrobacter siderocapsulatus</name>
    <dbReference type="NCBI Taxonomy" id="303"/>
    <lineage>
        <taxon>Bacteria</taxon>
        <taxon>Pseudomonadati</taxon>
        <taxon>Pseudomonadota</taxon>
        <taxon>Gammaproteobacteria</taxon>
        <taxon>Pseudomonadales</taxon>
        <taxon>Pseudomonadaceae</taxon>
        <taxon>Pseudomonas</taxon>
    </lineage>
</organism>
<comment type="subcellular location">
    <subcellularLocation>
        <location evidence="1">Cell envelope</location>
    </subcellularLocation>
    <subcellularLocation>
        <location evidence="2">Cell outer membrane</location>
    </subcellularLocation>
    <subcellularLocation>
        <location evidence="3">Secreted</location>
    </subcellularLocation>
</comment>
<feature type="chain" id="PRO_5016396001" evidence="9">
    <location>
        <begin position="32"/>
        <end position="1288"/>
    </location>
</feature>
<dbReference type="NCBIfam" id="TIGR01414">
    <property type="entry name" value="autotrans_barl"/>
    <property type="match status" value="1"/>
</dbReference>
<dbReference type="InterPro" id="IPR006626">
    <property type="entry name" value="PbH1"/>
</dbReference>
<dbReference type="InterPro" id="IPR051551">
    <property type="entry name" value="Autotransporter_adhesion"/>
</dbReference>
<dbReference type="Gene3D" id="2.160.20.20">
    <property type="match status" value="1"/>
</dbReference>
<gene>
    <name evidence="11" type="ORF">DKY63_31160</name>
</gene>
<dbReference type="RefSeq" id="WP_110967649.1">
    <property type="nucleotide sequence ID" value="NZ_CP029693.1"/>
</dbReference>
<dbReference type="SMART" id="SM00869">
    <property type="entry name" value="Autotransporter"/>
    <property type="match status" value="1"/>
</dbReference>
<dbReference type="InterPro" id="IPR036709">
    <property type="entry name" value="Autotransporte_beta_dom_sf"/>
</dbReference>
<feature type="compositionally biased region" description="Pro residues" evidence="8">
    <location>
        <begin position="935"/>
        <end position="955"/>
    </location>
</feature>
<dbReference type="InterPro" id="IPR012332">
    <property type="entry name" value="Autotransporter_pectin_lyase_C"/>
</dbReference>
<evidence type="ECO:0000256" key="1">
    <source>
        <dbReference type="ARBA" id="ARBA00004196"/>
    </source>
</evidence>
<dbReference type="Proteomes" id="UP000250299">
    <property type="component" value="Chromosome"/>
</dbReference>
<keyword evidence="7" id="KW-0998">Cell outer membrane</keyword>
<reference evidence="11 12" key="1">
    <citation type="submission" date="2018-05" db="EMBL/GenBank/DDBJ databases">
        <title>Whole genome sequence of Pseudomonas putida JBC17.</title>
        <authorList>
            <person name="Lee Y.H."/>
            <person name="David K."/>
        </authorList>
    </citation>
    <scope>NUCLEOTIDE SEQUENCE [LARGE SCALE GENOMIC DNA]</scope>
    <source>
        <strain evidence="11 12">JBC17</strain>
    </source>
</reference>
<dbReference type="Pfam" id="PF02415">
    <property type="entry name" value="Chlam_PMP"/>
    <property type="match status" value="5"/>
</dbReference>
<dbReference type="InterPro" id="IPR043990">
    <property type="entry name" value="AC_1"/>
</dbReference>
<evidence type="ECO:0000256" key="5">
    <source>
        <dbReference type="ARBA" id="ARBA00022729"/>
    </source>
</evidence>
<evidence type="ECO:0000313" key="12">
    <source>
        <dbReference type="Proteomes" id="UP000250299"/>
    </source>
</evidence>
<dbReference type="SMART" id="SM00710">
    <property type="entry name" value="PbH1"/>
    <property type="match status" value="13"/>
</dbReference>